<dbReference type="GO" id="GO:0051604">
    <property type="term" value="P:protein maturation"/>
    <property type="evidence" value="ECO:0007669"/>
    <property type="project" value="TreeGrafter"/>
</dbReference>
<dbReference type="GO" id="GO:0005737">
    <property type="term" value="C:cytoplasm"/>
    <property type="evidence" value="ECO:0007669"/>
    <property type="project" value="TreeGrafter"/>
</dbReference>
<comment type="caution">
    <text evidence="5">The sequence shown here is derived from an EMBL/GenBank/DDBJ whole genome shotgun (WGS) entry which is preliminary data.</text>
</comment>
<keyword evidence="6" id="KW-1185">Reference proteome</keyword>
<proteinExistence type="inferred from homology"/>
<evidence type="ECO:0000256" key="2">
    <source>
        <dbReference type="PIRSR" id="PIRSR600246-1"/>
    </source>
</evidence>
<accession>A0AAW1CL11</accession>
<evidence type="ECO:0000313" key="6">
    <source>
        <dbReference type="Proteomes" id="UP001461498"/>
    </source>
</evidence>
<keyword evidence="4" id="KW-0732">Signal</keyword>
<evidence type="ECO:0000256" key="3">
    <source>
        <dbReference type="PIRSR" id="PIRSR600246-3"/>
    </source>
</evidence>
<evidence type="ECO:0008006" key="7">
    <source>
        <dbReference type="Google" id="ProtNLM"/>
    </source>
</evidence>
<evidence type="ECO:0000313" key="5">
    <source>
        <dbReference type="EMBL" id="KAK9498383.1"/>
    </source>
</evidence>
<dbReference type="InterPro" id="IPR029055">
    <property type="entry name" value="Ntn_hydrolases_N"/>
</dbReference>
<dbReference type="AlphaFoldDB" id="A0AAW1CL11"/>
<dbReference type="EMBL" id="JAPXFL010000012">
    <property type="protein sequence ID" value="KAK9498383.1"/>
    <property type="molecule type" value="Genomic_DNA"/>
</dbReference>
<feature type="signal peptide" evidence="4">
    <location>
        <begin position="1"/>
        <end position="22"/>
    </location>
</feature>
<comment type="similarity">
    <text evidence="1">Belongs to the Ntn-hydrolase family.</text>
</comment>
<dbReference type="Pfam" id="PF01112">
    <property type="entry name" value="Asparaginase_2"/>
    <property type="match status" value="1"/>
</dbReference>
<dbReference type="InterPro" id="IPR000246">
    <property type="entry name" value="Peptidase_T2"/>
</dbReference>
<dbReference type="Proteomes" id="UP001461498">
    <property type="component" value="Unassembled WGS sequence"/>
</dbReference>
<organism evidence="5 6">
    <name type="scientific">Rhynocoris fuscipes</name>
    <dbReference type="NCBI Taxonomy" id="488301"/>
    <lineage>
        <taxon>Eukaryota</taxon>
        <taxon>Metazoa</taxon>
        <taxon>Ecdysozoa</taxon>
        <taxon>Arthropoda</taxon>
        <taxon>Hexapoda</taxon>
        <taxon>Insecta</taxon>
        <taxon>Pterygota</taxon>
        <taxon>Neoptera</taxon>
        <taxon>Paraneoptera</taxon>
        <taxon>Hemiptera</taxon>
        <taxon>Heteroptera</taxon>
        <taxon>Panheteroptera</taxon>
        <taxon>Cimicomorpha</taxon>
        <taxon>Reduviidae</taxon>
        <taxon>Harpactorinae</taxon>
        <taxon>Harpactorini</taxon>
        <taxon>Rhynocoris</taxon>
    </lineage>
</organism>
<dbReference type="GO" id="GO:0004298">
    <property type="term" value="F:threonine-type endopeptidase activity"/>
    <property type="evidence" value="ECO:0007669"/>
    <property type="project" value="InterPro"/>
</dbReference>
<name>A0AAW1CL11_9HEMI</name>
<protein>
    <recommendedName>
        <fullName evidence="7">Threonine aspartase</fullName>
    </recommendedName>
</protein>
<feature type="active site" description="Nucleophile" evidence="2">
    <location>
        <position position="34"/>
    </location>
</feature>
<evidence type="ECO:0000256" key="4">
    <source>
        <dbReference type="SAM" id="SignalP"/>
    </source>
</evidence>
<dbReference type="PANTHER" id="PTHR10188">
    <property type="entry name" value="L-ASPARAGINASE"/>
    <property type="match status" value="1"/>
</dbReference>
<dbReference type="SUPFAM" id="SSF56235">
    <property type="entry name" value="N-terminal nucleophile aminohydrolases (Ntn hydrolases)"/>
    <property type="match status" value="1"/>
</dbReference>
<dbReference type="InterPro" id="IPR037464">
    <property type="entry name" value="Taspase1"/>
</dbReference>
<dbReference type="Gene3D" id="3.60.20.30">
    <property type="entry name" value="(Glycosyl)asparaginase"/>
    <property type="match status" value="1"/>
</dbReference>
<gene>
    <name evidence="5" type="ORF">O3M35_003029</name>
</gene>
<feature type="site" description="Cleavage; by autolysis" evidence="3">
    <location>
        <begin position="33"/>
        <end position="34"/>
    </location>
</feature>
<evidence type="ECO:0000256" key="1">
    <source>
        <dbReference type="ARBA" id="ARBA00010872"/>
    </source>
</evidence>
<dbReference type="CDD" id="cd04514">
    <property type="entry name" value="Taspase1_like"/>
    <property type="match status" value="1"/>
</dbReference>
<sequence length="199" mass="21197">MVLVFIFLEIIFLFCFFQENRSSDDIIEENRLDTVGAVCADLKGNVAASCSSGGIALKQSGRVGQAAIFGAGCWAQRTGLNKGIATSVSGTGEDLIRTSLAKEVALAISKSDLQSNAVHDTIKSSFLESPFLTRNSEKLCGIIALEVSENSGEFIWAHTTNTMGISYMSTNHKHPKVKISKLPLGVPAGSTVAVEGVLW</sequence>
<dbReference type="PANTHER" id="PTHR10188:SF8">
    <property type="entry name" value="THREONINE ASPARTASE 1"/>
    <property type="match status" value="1"/>
</dbReference>
<feature type="chain" id="PRO_5043710348" description="Threonine aspartase" evidence="4">
    <location>
        <begin position="23"/>
        <end position="199"/>
    </location>
</feature>
<reference evidence="5 6" key="1">
    <citation type="submission" date="2022-12" db="EMBL/GenBank/DDBJ databases">
        <title>Chromosome-level genome assembly of true bugs.</title>
        <authorList>
            <person name="Ma L."/>
            <person name="Li H."/>
        </authorList>
    </citation>
    <scope>NUCLEOTIDE SEQUENCE [LARGE SCALE GENOMIC DNA]</scope>
    <source>
        <strain evidence="5">Lab_2022b</strain>
    </source>
</reference>